<evidence type="ECO:0000313" key="1">
    <source>
        <dbReference type="EMBL" id="KAI0087303.1"/>
    </source>
</evidence>
<accession>A0ACB8TZ50</accession>
<comment type="caution">
    <text evidence="1">The sequence shown here is derived from an EMBL/GenBank/DDBJ whole genome shotgun (WGS) entry which is preliminary data.</text>
</comment>
<evidence type="ECO:0000313" key="2">
    <source>
        <dbReference type="Proteomes" id="UP001055072"/>
    </source>
</evidence>
<sequence length="214" mass="23673">MILPEPDGILSLTLLLDNPCNTTLVSQTGQTLYTVSTEHTKKATTTIVRNVDQEVVASLEWRDVRPDRVTFGNKKDISLADWMKKSILPFKDDLMFTDDEGRKYKWKGNSAGRSLELYSADDNFTSTIARFQPSHRIPPSQLIVNATSGPTDSTPTLVNPPASGRTSPILELAPRAVAIQDLVVTSFLFLEKSRRTNENSTVNVGRFIGLTSTC</sequence>
<organism evidence="1 2">
    <name type="scientific">Irpex rosettiformis</name>
    <dbReference type="NCBI Taxonomy" id="378272"/>
    <lineage>
        <taxon>Eukaryota</taxon>
        <taxon>Fungi</taxon>
        <taxon>Dikarya</taxon>
        <taxon>Basidiomycota</taxon>
        <taxon>Agaricomycotina</taxon>
        <taxon>Agaricomycetes</taxon>
        <taxon>Polyporales</taxon>
        <taxon>Irpicaceae</taxon>
        <taxon>Irpex</taxon>
    </lineage>
</organism>
<proteinExistence type="predicted"/>
<dbReference type="EMBL" id="MU274918">
    <property type="protein sequence ID" value="KAI0087303.1"/>
    <property type="molecule type" value="Genomic_DNA"/>
</dbReference>
<protein>
    <submittedName>
        <fullName evidence="1">Uncharacterized protein</fullName>
    </submittedName>
</protein>
<gene>
    <name evidence="1" type="ORF">BDY19DRAFT_244750</name>
</gene>
<name>A0ACB8TZ50_9APHY</name>
<dbReference type="Proteomes" id="UP001055072">
    <property type="component" value="Unassembled WGS sequence"/>
</dbReference>
<reference evidence="1" key="1">
    <citation type="journal article" date="2021" name="Environ. Microbiol.">
        <title>Gene family expansions and transcriptome signatures uncover fungal adaptations to wood decay.</title>
        <authorList>
            <person name="Hage H."/>
            <person name="Miyauchi S."/>
            <person name="Viragh M."/>
            <person name="Drula E."/>
            <person name="Min B."/>
            <person name="Chaduli D."/>
            <person name="Navarro D."/>
            <person name="Favel A."/>
            <person name="Norest M."/>
            <person name="Lesage-Meessen L."/>
            <person name="Balint B."/>
            <person name="Merenyi Z."/>
            <person name="de Eugenio L."/>
            <person name="Morin E."/>
            <person name="Martinez A.T."/>
            <person name="Baldrian P."/>
            <person name="Stursova M."/>
            <person name="Martinez M.J."/>
            <person name="Novotny C."/>
            <person name="Magnuson J.K."/>
            <person name="Spatafora J.W."/>
            <person name="Maurice S."/>
            <person name="Pangilinan J."/>
            <person name="Andreopoulos W."/>
            <person name="LaButti K."/>
            <person name="Hundley H."/>
            <person name="Na H."/>
            <person name="Kuo A."/>
            <person name="Barry K."/>
            <person name="Lipzen A."/>
            <person name="Henrissat B."/>
            <person name="Riley R."/>
            <person name="Ahrendt S."/>
            <person name="Nagy L.G."/>
            <person name="Grigoriev I.V."/>
            <person name="Martin F."/>
            <person name="Rosso M.N."/>
        </authorList>
    </citation>
    <scope>NUCLEOTIDE SEQUENCE</scope>
    <source>
        <strain evidence="1">CBS 384.51</strain>
    </source>
</reference>
<keyword evidence="2" id="KW-1185">Reference proteome</keyword>